<dbReference type="AlphaFoldDB" id="A0A7Y9I8M9"/>
<evidence type="ECO:0000256" key="1">
    <source>
        <dbReference type="SAM" id="MobiDB-lite"/>
    </source>
</evidence>
<reference evidence="2 3" key="1">
    <citation type="submission" date="2020-07" db="EMBL/GenBank/DDBJ databases">
        <title>Sequencing the genomes of 1000 actinobacteria strains.</title>
        <authorList>
            <person name="Klenk H.-P."/>
        </authorList>
    </citation>
    <scope>NUCLEOTIDE SEQUENCE [LARGE SCALE GENOMIC DNA]</scope>
    <source>
        <strain evidence="2 3">DSM 22083</strain>
    </source>
</reference>
<dbReference type="Proteomes" id="UP000569914">
    <property type="component" value="Unassembled WGS sequence"/>
</dbReference>
<keyword evidence="3" id="KW-1185">Reference proteome</keyword>
<accession>A0A7Y9I8M9</accession>
<evidence type="ECO:0008006" key="4">
    <source>
        <dbReference type="Google" id="ProtNLM"/>
    </source>
</evidence>
<sequence>METRPTPVVLEVDGSVAGPPVDWAGGILADQLARSGAELITAGDDPAVRVVAADDQGPEDFAYEAGDGRLTVRAGSAVGASYALIGLADQVALDGSLDAAIGHLDGRRAVAAVPTRGIMRSFSSVDEDLPWFHDRQFWTDYLDWIARCRFSRFHLALGMQYNYGADRHGATDNYLCFAYPFLFDVDGWDVKAEGVSAEERRANLEMIKFVAAEATRRGLKFQLGLWNHAYDYGRDSEHRFPITGLTPETHADYCAAAITRLVAEVPELSGFTFRVHYEGGIHDQGHEAFWGTVFDALAATGRELEVDLHAKGVDQALLDAVDQPTLHPVLSAKYWAEHQGLPYHQTSIRRREEAKPVPPGKEMTAITEFSRRFTRYGYGDFLNEDRQADLIFRVWPGTQKVLLWGDPALAAGYGRLSTFAGARGVDVCEPLFFKGRKGSGRPGGRELYVDPELKLGLQDWTKYRYTYLLWGRLLYNPDAPADEWVGHLREAYGDAAGAVADALAPLSRILPLITVVHGVGGSNNGYWPEVYTNLPVTDGVHPGHYRDTDDPPCWGTVSPFDPTQFYVIDQYADDLAAGRLDGRHTPAEVAGWLDGMTDAAAGPLESLRSVADPSPQLRRALVDLEVQHRLGRYFAGKFRSAADYAVWRRTGNVGSLRRAVDQHRAALRAYAEILPIVDGVYTIDLRFGPERNEHGHWADRLPALEQDVISMEAELAEATGPDHITADEPAPLEHPLRPARTGLRHEPPKTYARGEHLVISVQADPGVTAVRLNYRHVNQAESFEQVDLEPANGGYQGTIPAAYTASTYPLMYFFTVDQAEQGVTVHPGFKPDLANQPYHLVTSDQFTGGPQARATT</sequence>
<feature type="region of interest" description="Disordered" evidence="1">
    <location>
        <begin position="722"/>
        <end position="747"/>
    </location>
</feature>
<evidence type="ECO:0000313" key="2">
    <source>
        <dbReference type="EMBL" id="NYE72021.1"/>
    </source>
</evidence>
<dbReference type="EMBL" id="JACCBU010000001">
    <property type="protein sequence ID" value="NYE72021.1"/>
    <property type="molecule type" value="Genomic_DNA"/>
</dbReference>
<protein>
    <recommendedName>
        <fullName evidence="4">Glycosyl hydrolase family 20, domain 2</fullName>
    </recommendedName>
</protein>
<evidence type="ECO:0000313" key="3">
    <source>
        <dbReference type="Proteomes" id="UP000569914"/>
    </source>
</evidence>
<dbReference type="RefSeq" id="WP_179752566.1">
    <property type="nucleotide sequence ID" value="NZ_JACCBU010000001.1"/>
</dbReference>
<proteinExistence type="predicted"/>
<organism evidence="2 3">
    <name type="scientific">Microlunatus parietis</name>
    <dbReference type="NCBI Taxonomy" id="682979"/>
    <lineage>
        <taxon>Bacteria</taxon>
        <taxon>Bacillati</taxon>
        <taxon>Actinomycetota</taxon>
        <taxon>Actinomycetes</taxon>
        <taxon>Propionibacteriales</taxon>
        <taxon>Propionibacteriaceae</taxon>
        <taxon>Microlunatus</taxon>
    </lineage>
</organism>
<name>A0A7Y9I8M9_9ACTN</name>
<gene>
    <name evidence="2" type="ORF">BKA15_003350</name>
</gene>
<comment type="caution">
    <text evidence="2">The sequence shown here is derived from an EMBL/GenBank/DDBJ whole genome shotgun (WGS) entry which is preliminary data.</text>
</comment>